<dbReference type="eggNOG" id="COG2128">
    <property type="taxonomic scope" value="Bacteria"/>
</dbReference>
<dbReference type="RefSeq" id="WP_013504969.1">
    <property type="nucleotide sequence ID" value="NC_014836.1"/>
</dbReference>
<dbReference type="OrthoDB" id="9801997at2"/>
<dbReference type="PANTHER" id="PTHR34846:SF10">
    <property type="entry name" value="CYTOPLASMIC PROTEIN"/>
    <property type="match status" value="1"/>
</dbReference>
<feature type="domain" description="Carboxymuconolactone decarboxylase-like" evidence="2">
    <location>
        <begin position="40"/>
        <end position="123"/>
    </location>
</feature>
<evidence type="ECO:0000256" key="1">
    <source>
        <dbReference type="SAM" id="MobiDB-lite"/>
    </source>
</evidence>
<dbReference type="Proteomes" id="UP000002572">
    <property type="component" value="Chromosome"/>
</dbReference>
<dbReference type="Pfam" id="PF02627">
    <property type="entry name" value="CMD"/>
    <property type="match status" value="1"/>
</dbReference>
<dbReference type="SUPFAM" id="SSF69118">
    <property type="entry name" value="AhpD-like"/>
    <property type="match status" value="1"/>
</dbReference>
<dbReference type="InterPro" id="IPR029032">
    <property type="entry name" value="AhpD-like"/>
</dbReference>
<dbReference type="HOGENOM" id="CLU_082760_7_2_0"/>
<name>E6W702_DESIS</name>
<keyword evidence="4" id="KW-1185">Reference proteome</keyword>
<keyword evidence="3" id="KW-0560">Oxidoreductase</keyword>
<dbReference type="KEGG" id="din:Selin_0324"/>
<sequence length="206" mass="23411">MHIPTKPLNAYPWWLKPFFWSQKRRYGSVLQPGLLWGRVPRLFAAVAILYGVLDRRSSPIDPVLRSLVTVRVSQINWCHFCVDINSATLARRSSSMDKVEALSGWRESDLFDEKERTVLEYTEAITRTDGQVSDDLMARLRMYFDDDALVELTGLIAFQNLSSKFNAALDVPAQGFCQVKTPESQDTEKTGTSVTQSPPKHQEIKS</sequence>
<dbReference type="InterPro" id="IPR004675">
    <property type="entry name" value="AhpD_core"/>
</dbReference>
<dbReference type="FunCoup" id="E6W702">
    <property type="interactions" value="27"/>
</dbReference>
<organism evidence="3 4">
    <name type="scientific">Desulfurispirillum indicum (strain ATCC BAA-1389 / DSM 22839 / S5)</name>
    <dbReference type="NCBI Taxonomy" id="653733"/>
    <lineage>
        <taxon>Bacteria</taxon>
        <taxon>Pseudomonadati</taxon>
        <taxon>Chrysiogenota</taxon>
        <taxon>Chrysiogenia</taxon>
        <taxon>Chrysiogenales</taxon>
        <taxon>Chrysiogenaceae</taxon>
        <taxon>Desulfurispirillum</taxon>
    </lineage>
</organism>
<feature type="compositionally biased region" description="Polar residues" evidence="1">
    <location>
        <begin position="190"/>
        <end position="199"/>
    </location>
</feature>
<evidence type="ECO:0000313" key="4">
    <source>
        <dbReference type="Proteomes" id="UP000002572"/>
    </source>
</evidence>
<gene>
    <name evidence="3" type="ordered locus">Selin_0324</name>
</gene>
<dbReference type="NCBIfam" id="TIGR00778">
    <property type="entry name" value="ahpD_dom"/>
    <property type="match status" value="1"/>
</dbReference>
<reference evidence="3 4" key="1">
    <citation type="submission" date="2010-12" db="EMBL/GenBank/DDBJ databases">
        <title>Complete sequence of Desulfurispirillum indicum S5.</title>
        <authorList>
            <consortium name="US DOE Joint Genome Institute"/>
            <person name="Lucas S."/>
            <person name="Copeland A."/>
            <person name="Lapidus A."/>
            <person name="Cheng J.-F."/>
            <person name="Goodwin L."/>
            <person name="Pitluck S."/>
            <person name="Chertkov O."/>
            <person name="Held B."/>
            <person name="Detter J.C."/>
            <person name="Han C."/>
            <person name="Tapia R."/>
            <person name="Land M."/>
            <person name="Hauser L."/>
            <person name="Kyrpides N."/>
            <person name="Ivanova N."/>
            <person name="Mikhailova N."/>
            <person name="Haggblom M."/>
            <person name="Rauschenbach I."/>
            <person name="Bini E."/>
            <person name="Woyke T."/>
        </authorList>
    </citation>
    <scope>NUCLEOTIDE SEQUENCE [LARGE SCALE GENOMIC DNA]</scope>
    <source>
        <strain evidence="4">ATCC BAA-1389 / DSM 22839 / S5</strain>
    </source>
</reference>
<dbReference type="PANTHER" id="PTHR34846">
    <property type="entry name" value="4-CARBOXYMUCONOLACTONE DECARBOXYLASE FAMILY PROTEIN (AFU_ORTHOLOGUE AFUA_6G11590)"/>
    <property type="match status" value="1"/>
</dbReference>
<protein>
    <submittedName>
        <fullName evidence="3">Alkylhydroperoxidase like protein, AhpD family</fullName>
    </submittedName>
</protein>
<dbReference type="EMBL" id="CP002432">
    <property type="protein sequence ID" value="ADU65080.1"/>
    <property type="molecule type" value="Genomic_DNA"/>
</dbReference>
<dbReference type="STRING" id="653733.Selin_0324"/>
<feature type="region of interest" description="Disordered" evidence="1">
    <location>
        <begin position="181"/>
        <end position="206"/>
    </location>
</feature>
<dbReference type="AlphaFoldDB" id="E6W702"/>
<proteinExistence type="predicted"/>
<evidence type="ECO:0000259" key="2">
    <source>
        <dbReference type="Pfam" id="PF02627"/>
    </source>
</evidence>
<evidence type="ECO:0000313" key="3">
    <source>
        <dbReference type="EMBL" id="ADU65080.1"/>
    </source>
</evidence>
<dbReference type="Gene3D" id="1.20.1290.10">
    <property type="entry name" value="AhpD-like"/>
    <property type="match status" value="1"/>
</dbReference>
<dbReference type="GO" id="GO:0051920">
    <property type="term" value="F:peroxiredoxin activity"/>
    <property type="evidence" value="ECO:0007669"/>
    <property type="project" value="InterPro"/>
</dbReference>
<dbReference type="InParanoid" id="E6W702"/>
<keyword evidence="3" id="KW-0575">Peroxidase</keyword>
<accession>E6W702</accession>
<dbReference type="InterPro" id="IPR003779">
    <property type="entry name" value="CMD-like"/>
</dbReference>